<evidence type="ECO:0000313" key="2">
    <source>
        <dbReference type="EMBL" id="AMO37201.1"/>
    </source>
</evidence>
<evidence type="ECO:0000256" key="1">
    <source>
        <dbReference type="SAM" id="SignalP"/>
    </source>
</evidence>
<dbReference type="STRING" id="1134435.AC731_009695"/>
<evidence type="ECO:0008006" key="4">
    <source>
        <dbReference type="Google" id="ProtNLM"/>
    </source>
</evidence>
<dbReference type="Proteomes" id="UP000036902">
    <property type="component" value="Chromosome"/>
</dbReference>
<proteinExistence type="predicted"/>
<reference evidence="3" key="1">
    <citation type="submission" date="2016-03" db="EMBL/GenBank/DDBJ databases">
        <authorList>
            <person name="Ma C."/>
            <person name="Zhou S."/>
            <person name="Yang G."/>
        </authorList>
    </citation>
    <scope>NUCLEOTIDE SEQUENCE [LARGE SCALE GENOMIC DNA]</scope>
    <source>
        <strain evidence="3">SgZ-1</strain>
    </source>
</reference>
<dbReference type="AlphaFoldDB" id="A0A127K5G4"/>
<dbReference type="InterPro" id="IPR018718">
    <property type="entry name" value="DUF2242"/>
</dbReference>
<dbReference type="RefSeq" id="WP_048705616.1">
    <property type="nucleotide sequence ID" value="NZ_CP014646.1"/>
</dbReference>
<keyword evidence="1" id="KW-0732">Signal</keyword>
<keyword evidence="3" id="KW-1185">Reference proteome</keyword>
<dbReference type="EMBL" id="CP014646">
    <property type="protein sequence ID" value="AMO37201.1"/>
    <property type="molecule type" value="Genomic_DNA"/>
</dbReference>
<feature type="chain" id="PRO_5007797936" description="DUF2242 domain-containing protein" evidence="1">
    <location>
        <begin position="22"/>
        <end position="187"/>
    </location>
</feature>
<feature type="signal peptide" evidence="1">
    <location>
        <begin position="1"/>
        <end position="21"/>
    </location>
</feature>
<name>A0A127K5G4_9RHOO</name>
<organism evidence="2 3">
    <name type="scientific">Thauera humireducens</name>
    <dbReference type="NCBI Taxonomy" id="1134435"/>
    <lineage>
        <taxon>Bacteria</taxon>
        <taxon>Pseudomonadati</taxon>
        <taxon>Pseudomonadota</taxon>
        <taxon>Betaproteobacteria</taxon>
        <taxon>Rhodocyclales</taxon>
        <taxon>Zoogloeaceae</taxon>
        <taxon>Thauera</taxon>
    </lineage>
</organism>
<dbReference type="Pfam" id="PF10001">
    <property type="entry name" value="DUF2242"/>
    <property type="match status" value="1"/>
</dbReference>
<evidence type="ECO:0000313" key="3">
    <source>
        <dbReference type="Proteomes" id="UP000036902"/>
    </source>
</evidence>
<gene>
    <name evidence="2" type="ORF">AC731_009695</name>
</gene>
<dbReference type="KEGG" id="thu:AC731_009695"/>
<sequence length="187" mass="19655">MSCVRRRLVPFLASAVTLVGAGCASAPPAVYQSESFQRESPFVTWSTREPAGACELGKRALLSQGYQIDGSDAVRVKGQKLFQPKPDQGVSLDITLVCLPSNVGAVVYANALQTRFALKAASTSTGVSVAGLGSISLPWSADKEAMVKVGEETVTDPDFYRRLFALIEALDGTSVGSADLGSAEVPR</sequence>
<dbReference type="PROSITE" id="PS51257">
    <property type="entry name" value="PROKAR_LIPOPROTEIN"/>
    <property type="match status" value="1"/>
</dbReference>
<accession>A0A127K5G4</accession>
<protein>
    <recommendedName>
        <fullName evidence="4">DUF2242 domain-containing protein</fullName>
    </recommendedName>
</protein>